<keyword evidence="3" id="KW-1185">Reference proteome</keyword>
<organism evidence="2 3">
    <name type="scientific">Acaulospora morrowiae</name>
    <dbReference type="NCBI Taxonomy" id="94023"/>
    <lineage>
        <taxon>Eukaryota</taxon>
        <taxon>Fungi</taxon>
        <taxon>Fungi incertae sedis</taxon>
        <taxon>Mucoromycota</taxon>
        <taxon>Glomeromycotina</taxon>
        <taxon>Glomeromycetes</taxon>
        <taxon>Diversisporales</taxon>
        <taxon>Acaulosporaceae</taxon>
        <taxon>Acaulospora</taxon>
    </lineage>
</organism>
<name>A0A9N9I7Q8_9GLOM</name>
<feature type="compositionally biased region" description="Basic and acidic residues" evidence="1">
    <location>
        <begin position="22"/>
        <end position="34"/>
    </location>
</feature>
<evidence type="ECO:0000313" key="2">
    <source>
        <dbReference type="EMBL" id="CAG8725315.1"/>
    </source>
</evidence>
<evidence type="ECO:0000313" key="3">
    <source>
        <dbReference type="Proteomes" id="UP000789342"/>
    </source>
</evidence>
<protein>
    <submittedName>
        <fullName evidence="2">5339_t:CDS:1</fullName>
    </submittedName>
</protein>
<feature type="region of interest" description="Disordered" evidence="1">
    <location>
        <begin position="1"/>
        <end position="34"/>
    </location>
</feature>
<evidence type="ECO:0000256" key="1">
    <source>
        <dbReference type="SAM" id="MobiDB-lite"/>
    </source>
</evidence>
<reference evidence="2" key="1">
    <citation type="submission" date="2021-06" db="EMBL/GenBank/DDBJ databases">
        <authorList>
            <person name="Kallberg Y."/>
            <person name="Tangrot J."/>
            <person name="Rosling A."/>
        </authorList>
    </citation>
    <scope>NUCLEOTIDE SEQUENCE</scope>
    <source>
        <strain evidence="2">CL551</strain>
    </source>
</reference>
<comment type="caution">
    <text evidence="2">The sequence shown here is derived from an EMBL/GenBank/DDBJ whole genome shotgun (WGS) entry which is preliminary data.</text>
</comment>
<accession>A0A9N9I7Q8</accession>
<dbReference type="EMBL" id="CAJVPV010024006">
    <property type="protein sequence ID" value="CAG8725315.1"/>
    <property type="molecule type" value="Genomic_DNA"/>
</dbReference>
<proteinExistence type="predicted"/>
<dbReference type="Proteomes" id="UP000789342">
    <property type="component" value="Unassembled WGS sequence"/>
</dbReference>
<gene>
    <name evidence="2" type="ORF">AMORRO_LOCUS13615</name>
</gene>
<sequence length="164" mass="18926">MKNNYIRKVPQPTKARFSNAKSDNKSEEESRQPRCHWLFEKSENRKGKIVPESTIMKKSHLRTKMNSQAQEFECDDDDIPLSKKMNACVSKQKISMKDWVKDLDSNDDEAESDSESVAGYHVKCFDLFGKYKSTKKKNVPKSGPIQESYPIVIRELMRSSSPES</sequence>
<dbReference type="AlphaFoldDB" id="A0A9N9I7Q8"/>